<evidence type="ECO:0000313" key="5">
    <source>
        <dbReference type="Proteomes" id="UP000015101"/>
    </source>
</evidence>
<protein>
    <recommendedName>
        <fullName evidence="2">Rab-GAP TBC domain-containing protein</fullName>
    </recommendedName>
</protein>
<dbReference type="Gene3D" id="1.10.472.80">
    <property type="entry name" value="Ypt/Rab-GAP domain of gyp1p, domain 3"/>
    <property type="match status" value="1"/>
</dbReference>
<accession>T1G5P7</accession>
<evidence type="ECO:0000259" key="2">
    <source>
        <dbReference type="PROSITE" id="PS50086"/>
    </source>
</evidence>
<dbReference type="FunFam" id="1.10.8.270:FF:000010">
    <property type="entry name" value="Putative USP6 N-terminal-like protein"/>
    <property type="match status" value="1"/>
</dbReference>
<dbReference type="PANTHER" id="PTHR47219">
    <property type="entry name" value="RAB GTPASE-ACTIVATING PROTEIN 1-LIKE"/>
    <property type="match status" value="1"/>
</dbReference>
<dbReference type="InterPro" id="IPR035969">
    <property type="entry name" value="Rab-GAP_TBC_sf"/>
</dbReference>
<dbReference type="Gene3D" id="1.10.10.750">
    <property type="entry name" value="Ypt/Rab-GAP domain of gyp1p, domain 1"/>
    <property type="match status" value="1"/>
</dbReference>
<evidence type="ECO:0000313" key="3">
    <source>
        <dbReference type="EMBL" id="ESN98027.1"/>
    </source>
</evidence>
<keyword evidence="5" id="KW-1185">Reference proteome</keyword>
<dbReference type="RefSeq" id="XP_009023714.1">
    <property type="nucleotide sequence ID" value="XM_009025466.1"/>
</dbReference>
<reference evidence="5" key="1">
    <citation type="submission" date="2012-12" db="EMBL/GenBank/DDBJ databases">
        <authorList>
            <person name="Hellsten U."/>
            <person name="Grimwood J."/>
            <person name="Chapman J.A."/>
            <person name="Shapiro H."/>
            <person name="Aerts A."/>
            <person name="Otillar R.P."/>
            <person name="Terry A.Y."/>
            <person name="Boore J.L."/>
            <person name="Simakov O."/>
            <person name="Marletaz F."/>
            <person name="Cho S.-J."/>
            <person name="Edsinger-Gonzales E."/>
            <person name="Havlak P."/>
            <person name="Kuo D.-H."/>
            <person name="Larsson T."/>
            <person name="Lv J."/>
            <person name="Arendt D."/>
            <person name="Savage R."/>
            <person name="Osoegawa K."/>
            <person name="de Jong P."/>
            <person name="Lindberg D.R."/>
            <person name="Seaver E.C."/>
            <person name="Weisblat D.A."/>
            <person name="Putnam N.H."/>
            <person name="Grigoriev I.V."/>
            <person name="Rokhsar D.S."/>
        </authorList>
    </citation>
    <scope>NUCLEOTIDE SEQUENCE</scope>
</reference>
<feature type="domain" description="Rab-GAP TBC" evidence="2">
    <location>
        <begin position="43"/>
        <end position="235"/>
    </location>
</feature>
<dbReference type="CTD" id="20216394"/>
<dbReference type="Pfam" id="PF00566">
    <property type="entry name" value="RabGAP-TBC"/>
    <property type="match status" value="1"/>
</dbReference>
<dbReference type="InterPro" id="IPR000195">
    <property type="entry name" value="Rab-GAP-TBC_dom"/>
</dbReference>
<dbReference type="EMBL" id="KB097222">
    <property type="protein sequence ID" value="ESN98027.1"/>
    <property type="molecule type" value="Genomic_DNA"/>
</dbReference>
<dbReference type="PROSITE" id="PS50086">
    <property type="entry name" value="TBC_RABGAP"/>
    <property type="match status" value="1"/>
</dbReference>
<proteinExistence type="predicted"/>
<dbReference type="EMBL" id="AMQM01005980">
    <property type="status" value="NOT_ANNOTATED_CDS"/>
    <property type="molecule type" value="Genomic_DNA"/>
</dbReference>
<dbReference type="SMART" id="SM00164">
    <property type="entry name" value="TBC"/>
    <property type="match status" value="1"/>
</dbReference>
<evidence type="ECO:0000256" key="1">
    <source>
        <dbReference type="ARBA" id="ARBA00022468"/>
    </source>
</evidence>
<dbReference type="AlphaFoldDB" id="T1G5P7"/>
<reference evidence="3 5" key="2">
    <citation type="journal article" date="2013" name="Nature">
        <title>Insights into bilaterian evolution from three spiralian genomes.</title>
        <authorList>
            <person name="Simakov O."/>
            <person name="Marletaz F."/>
            <person name="Cho S.J."/>
            <person name="Edsinger-Gonzales E."/>
            <person name="Havlak P."/>
            <person name="Hellsten U."/>
            <person name="Kuo D.H."/>
            <person name="Larsson T."/>
            <person name="Lv J."/>
            <person name="Arendt D."/>
            <person name="Savage R."/>
            <person name="Osoegawa K."/>
            <person name="de Jong P."/>
            <person name="Grimwood J."/>
            <person name="Chapman J.A."/>
            <person name="Shapiro H."/>
            <person name="Aerts A."/>
            <person name="Otillar R.P."/>
            <person name="Terry A.Y."/>
            <person name="Boore J.L."/>
            <person name="Grigoriev I.V."/>
            <person name="Lindberg D.R."/>
            <person name="Seaver E.C."/>
            <person name="Weisblat D.A."/>
            <person name="Putnam N.H."/>
            <person name="Rokhsar D.S."/>
        </authorList>
    </citation>
    <scope>NUCLEOTIDE SEQUENCE</scope>
</reference>
<dbReference type="HOGENOM" id="CLU_005350_10_0_1"/>
<dbReference type="PANTHER" id="PTHR47219:SF19">
    <property type="entry name" value="USP6 N-TERMINAL-LIKE PROTEIN ISOFORM X1"/>
    <property type="match status" value="1"/>
</dbReference>
<dbReference type="InterPro" id="IPR050302">
    <property type="entry name" value="Rab_GAP_TBC_domain"/>
</dbReference>
<dbReference type="OMA" id="MTNERHT"/>
<dbReference type="STRING" id="6412.T1G5P7"/>
<evidence type="ECO:0000313" key="4">
    <source>
        <dbReference type="EnsemblMetazoa" id="HelroP84860"/>
    </source>
</evidence>
<keyword evidence="1" id="KW-0343">GTPase activation</keyword>
<dbReference type="GO" id="GO:0005096">
    <property type="term" value="F:GTPase activator activity"/>
    <property type="evidence" value="ECO:0000318"/>
    <property type="project" value="GO_Central"/>
</dbReference>
<name>T1G5P7_HELRO</name>
<dbReference type="SUPFAM" id="SSF47923">
    <property type="entry name" value="Ypt/Rab-GAP domain of gyp1p"/>
    <property type="match status" value="2"/>
</dbReference>
<dbReference type="Gene3D" id="1.10.8.270">
    <property type="entry name" value="putative rabgap domain of human tbc1 domain family member 14 like domains"/>
    <property type="match status" value="1"/>
</dbReference>
<gene>
    <name evidence="4" type="primary">20216394</name>
    <name evidence="3" type="ORF">HELRODRAFT_84860</name>
</gene>
<organism evidence="4 5">
    <name type="scientific">Helobdella robusta</name>
    <name type="common">Californian leech</name>
    <dbReference type="NCBI Taxonomy" id="6412"/>
    <lineage>
        <taxon>Eukaryota</taxon>
        <taxon>Metazoa</taxon>
        <taxon>Spiralia</taxon>
        <taxon>Lophotrochozoa</taxon>
        <taxon>Annelida</taxon>
        <taxon>Clitellata</taxon>
        <taxon>Hirudinea</taxon>
        <taxon>Rhynchobdellida</taxon>
        <taxon>Glossiphoniidae</taxon>
        <taxon>Helobdella</taxon>
    </lineage>
</organism>
<dbReference type="OrthoDB" id="294251at2759"/>
<dbReference type="EnsemblMetazoa" id="HelroT84860">
    <property type="protein sequence ID" value="HelroP84860"/>
    <property type="gene ID" value="HelroG84860"/>
</dbReference>
<sequence>HHRHHHHQSKLAMLGRTKKWLKMCENWSVYYPSEKLYRRVYKGLPLPVRGIVWSKILGTQKLVTDNPGVYEKMKMAGRQWCLDVRQIDLDVNRTFRNHIMFRRRYDVKQQALFNILVAYAMYNSDVGYCQGMSQIAALVLMFLNEEDAFWALASLINGSRYKMHGFFIPGFPKLLRYQDHYNLVLKKLMPKVKKHLDKHEMFPSLYTLKWLMQCFLDRIPFSLTLRFWDIFVLEGESVLIAMCIVVIKLHRSQIVKMNMDELMQFFNDDLCRSFAADDDVAVASLKNTIDDLRRLKLHLPPTTPESELLERP</sequence>
<reference evidence="4" key="3">
    <citation type="submission" date="2015-06" db="UniProtKB">
        <authorList>
            <consortium name="EnsemblMetazoa"/>
        </authorList>
    </citation>
    <scope>IDENTIFICATION</scope>
</reference>
<dbReference type="GeneID" id="20216394"/>
<dbReference type="InParanoid" id="T1G5P7"/>
<dbReference type="Proteomes" id="UP000015101">
    <property type="component" value="Unassembled WGS sequence"/>
</dbReference>
<dbReference type="FunFam" id="1.10.472.80:FF:000019">
    <property type="entry name" value="USP6 N-terminal like"/>
    <property type="match status" value="1"/>
</dbReference>
<dbReference type="eggNOG" id="KOG1102">
    <property type="taxonomic scope" value="Eukaryota"/>
</dbReference>
<dbReference type="KEGG" id="hro:HELRODRAFT_84860"/>